<organism evidence="1 2">
    <name type="scientific">Citrobacter koseri</name>
    <name type="common">Citrobacter diversus</name>
    <dbReference type="NCBI Taxonomy" id="545"/>
    <lineage>
        <taxon>Bacteria</taxon>
        <taxon>Pseudomonadati</taxon>
        <taxon>Pseudomonadota</taxon>
        <taxon>Gammaproteobacteria</taxon>
        <taxon>Enterobacterales</taxon>
        <taxon>Enterobacteriaceae</taxon>
        <taxon>Citrobacter</taxon>
    </lineage>
</organism>
<evidence type="ECO:0000313" key="1">
    <source>
        <dbReference type="EMBL" id="SQB29473.1"/>
    </source>
</evidence>
<proteinExistence type="predicted"/>
<evidence type="ECO:0000313" key="2">
    <source>
        <dbReference type="Proteomes" id="UP000251584"/>
    </source>
</evidence>
<gene>
    <name evidence="1" type="ORF">NCTC10786_03210</name>
</gene>
<reference evidence="1 2" key="1">
    <citation type="submission" date="2018-06" db="EMBL/GenBank/DDBJ databases">
        <authorList>
            <consortium name="Pathogen Informatics"/>
            <person name="Doyle S."/>
        </authorList>
    </citation>
    <scope>NUCLEOTIDE SEQUENCE [LARGE SCALE GENOMIC DNA]</scope>
    <source>
        <strain evidence="1 2">NCTC10786</strain>
    </source>
</reference>
<dbReference type="EMBL" id="UAVY01000004">
    <property type="protein sequence ID" value="SQB29473.1"/>
    <property type="molecule type" value="Genomic_DNA"/>
</dbReference>
<dbReference type="Proteomes" id="UP000251584">
    <property type="component" value="Unassembled WGS sequence"/>
</dbReference>
<protein>
    <submittedName>
        <fullName evidence="1">Uncharacterized protein</fullName>
    </submittedName>
</protein>
<accession>A0A2X2VW37</accession>
<dbReference type="AlphaFoldDB" id="A0A2X2VW37"/>
<sequence length="79" mass="8935">MALDERNIGLVKKLTKRWHRTIIIALCLGVISQCNRLLMTASYLASCPHINFRESANTDTFFGTVECVAQEETFVTRST</sequence>
<name>A0A2X2VW37_CITKO</name>